<evidence type="ECO:0000313" key="3">
    <source>
        <dbReference type="Proteomes" id="UP001549320"/>
    </source>
</evidence>
<reference evidence="2 3" key="1">
    <citation type="submission" date="2024-06" db="EMBL/GenBank/DDBJ databases">
        <title>Sorghum-associated microbial communities from plants grown in Nebraska, USA.</title>
        <authorList>
            <person name="Schachtman D."/>
        </authorList>
    </citation>
    <scope>NUCLEOTIDE SEQUENCE [LARGE SCALE GENOMIC DNA]</scope>
    <source>
        <strain evidence="2 3">2709</strain>
    </source>
</reference>
<feature type="region of interest" description="Disordered" evidence="1">
    <location>
        <begin position="19"/>
        <end position="44"/>
    </location>
</feature>
<sequence>MHPGPSRMKKTYTKCNFRQNLNQKARRPDLKSSRRALGGATKASMTTGSALESLMFPESGRRQCIAFKGLTQVSCPDVSATSGRPLRLGLPESIGQLHCNPAQGLKSNESINAPTLAIDAVNALEYVLKQPSDTPFSFFISFLDSSLCFLYLTEYLERF</sequence>
<name>A0ABV2QFS6_9BURK</name>
<dbReference type="EMBL" id="JBEPSH010000009">
    <property type="protein sequence ID" value="MET4579418.1"/>
    <property type="molecule type" value="Genomic_DNA"/>
</dbReference>
<proteinExistence type="predicted"/>
<evidence type="ECO:0000256" key="1">
    <source>
        <dbReference type="SAM" id="MobiDB-lite"/>
    </source>
</evidence>
<comment type="caution">
    <text evidence="2">The sequence shown here is derived from an EMBL/GenBank/DDBJ whole genome shotgun (WGS) entry which is preliminary data.</text>
</comment>
<protein>
    <submittedName>
        <fullName evidence="2">Uncharacterized protein</fullName>
    </submittedName>
</protein>
<accession>A0ABV2QFS6</accession>
<keyword evidence="3" id="KW-1185">Reference proteome</keyword>
<evidence type="ECO:0000313" key="2">
    <source>
        <dbReference type="EMBL" id="MET4579418.1"/>
    </source>
</evidence>
<organism evidence="2 3">
    <name type="scientific">Ottowia thiooxydans</name>
    <dbReference type="NCBI Taxonomy" id="219182"/>
    <lineage>
        <taxon>Bacteria</taxon>
        <taxon>Pseudomonadati</taxon>
        <taxon>Pseudomonadota</taxon>
        <taxon>Betaproteobacteria</taxon>
        <taxon>Burkholderiales</taxon>
        <taxon>Comamonadaceae</taxon>
        <taxon>Ottowia</taxon>
    </lineage>
</organism>
<gene>
    <name evidence="2" type="ORF">ABIE13_004546</name>
</gene>
<dbReference type="Proteomes" id="UP001549320">
    <property type="component" value="Unassembled WGS sequence"/>
</dbReference>